<name>A0AAE9FGM9_CAEBR</name>
<evidence type="ECO:0000313" key="3">
    <source>
        <dbReference type="Proteomes" id="UP000829354"/>
    </source>
</evidence>
<feature type="compositionally biased region" description="Low complexity" evidence="1">
    <location>
        <begin position="35"/>
        <end position="44"/>
    </location>
</feature>
<dbReference type="PANTHER" id="PTHR10492:SF57">
    <property type="entry name" value="ATP-DEPENDENT DNA HELICASE"/>
    <property type="match status" value="1"/>
</dbReference>
<dbReference type="EMBL" id="CP092625">
    <property type="protein sequence ID" value="UMM40809.1"/>
    <property type="molecule type" value="Genomic_DNA"/>
</dbReference>
<feature type="compositionally biased region" description="Basic and acidic residues" evidence="1">
    <location>
        <begin position="188"/>
        <end position="205"/>
    </location>
</feature>
<evidence type="ECO:0008006" key="4">
    <source>
        <dbReference type="Google" id="ProtNLM"/>
    </source>
</evidence>
<reference evidence="2 3" key="1">
    <citation type="submission" date="2022-04" db="EMBL/GenBank/DDBJ databases">
        <title>Chromosome-level reference genomes for two strains of Caenorhabditis briggsae: an improved platform for comparative genomics.</title>
        <authorList>
            <person name="Stevens L."/>
            <person name="Andersen E."/>
        </authorList>
    </citation>
    <scope>NUCLEOTIDE SEQUENCE [LARGE SCALE GENOMIC DNA]</scope>
    <source>
        <strain evidence="2">VX34</strain>
        <tissue evidence="2">Whole-organism</tissue>
    </source>
</reference>
<dbReference type="PANTHER" id="PTHR10492">
    <property type="match status" value="1"/>
</dbReference>
<feature type="compositionally biased region" description="Basic residues" evidence="1">
    <location>
        <begin position="1"/>
        <end position="10"/>
    </location>
</feature>
<dbReference type="AlphaFoldDB" id="A0AAE9FGM9"/>
<feature type="compositionally biased region" description="Basic and acidic residues" evidence="1">
    <location>
        <begin position="90"/>
        <end position="121"/>
    </location>
</feature>
<sequence length="524" mass="60165">MAKRTKKPKSKQPTARVGRPRSRAVKDKAREVGATTSTSSTSTTKPSQKRRLAMKKAETAEKKLQRKDEESEEITAKRRRLDAIRKRKARVEETEEEHKKRTSSNKERTSRARSEETEDQYRRRKSSNRVSTSRARSEETEGERIRRMLANAERTFKARSEGTETDTLKRRAQNKEHMTVTRSTESPKASESRKEADRKRHNSHVTEDCGIARKDLKVHLKNAQGVVYKEGEEKDAAERGQLRETTLTAWFAANKRCYDELESAGMIPEDVVDCRGIYYVEMPEHFQFTKGKWTLRKNATRSIGRMHFVSPRDQKRFALRVMLLNVTDAKSYEDLQTVGGVFYEKFVDAAKAAGYLTEDIFYEKSLEEAASFHSAPQLRGFFVTLLMFGEIHNAEELWYRFVDDFSEDFLYKHLPKEKAEALAYNDLIDRMNAMGEKLDKWMSLGYERIIPDDVIDFDYCSKEGDRMRSTLVAEQEEVVKAVLDAVKSGGGLIYVDGPGGSGKTYVYLTLINILQVSFLGLAMV</sequence>
<feature type="compositionally biased region" description="Basic residues" evidence="1">
    <location>
        <begin position="77"/>
        <end position="89"/>
    </location>
</feature>
<evidence type="ECO:0000256" key="1">
    <source>
        <dbReference type="SAM" id="MobiDB-lite"/>
    </source>
</evidence>
<dbReference type="InterPro" id="IPR027417">
    <property type="entry name" value="P-loop_NTPase"/>
</dbReference>
<evidence type="ECO:0000313" key="2">
    <source>
        <dbReference type="EMBL" id="UMM40809.1"/>
    </source>
</evidence>
<feature type="compositionally biased region" description="Basic and acidic residues" evidence="1">
    <location>
        <begin position="154"/>
        <end position="179"/>
    </location>
</feature>
<proteinExistence type="predicted"/>
<dbReference type="Proteomes" id="UP000829354">
    <property type="component" value="Chromosome X"/>
</dbReference>
<feature type="compositionally biased region" description="Basic and acidic residues" evidence="1">
    <location>
        <begin position="135"/>
        <end position="146"/>
    </location>
</feature>
<feature type="compositionally biased region" description="Basic and acidic residues" evidence="1">
    <location>
        <begin position="55"/>
        <end position="69"/>
    </location>
</feature>
<keyword evidence="3" id="KW-1185">Reference proteome</keyword>
<dbReference type="SUPFAM" id="SSF52540">
    <property type="entry name" value="P-loop containing nucleoside triphosphate hydrolases"/>
    <property type="match status" value="1"/>
</dbReference>
<accession>A0AAE9FGM9</accession>
<feature type="region of interest" description="Disordered" evidence="1">
    <location>
        <begin position="1"/>
        <end position="205"/>
    </location>
</feature>
<organism evidence="2 3">
    <name type="scientific">Caenorhabditis briggsae</name>
    <dbReference type="NCBI Taxonomy" id="6238"/>
    <lineage>
        <taxon>Eukaryota</taxon>
        <taxon>Metazoa</taxon>
        <taxon>Ecdysozoa</taxon>
        <taxon>Nematoda</taxon>
        <taxon>Chromadorea</taxon>
        <taxon>Rhabditida</taxon>
        <taxon>Rhabditina</taxon>
        <taxon>Rhabditomorpha</taxon>
        <taxon>Rhabditoidea</taxon>
        <taxon>Rhabditidae</taxon>
        <taxon>Peloderinae</taxon>
        <taxon>Caenorhabditis</taxon>
    </lineage>
</organism>
<protein>
    <recommendedName>
        <fullName evidence="4">ATP-dependent DNA helicase</fullName>
    </recommendedName>
</protein>
<gene>
    <name evidence="2" type="ORF">L5515_017321</name>
</gene>
<dbReference type="Gene3D" id="3.40.50.300">
    <property type="entry name" value="P-loop containing nucleotide triphosphate hydrolases"/>
    <property type="match status" value="1"/>
</dbReference>